<sequence>MQGSRQVLSIPKRDRAAAVGLWTLAGAWSARELTDGYVPEFMLTELSGTPRLAGLLVDCGLWDQLDAGFIFRQWSKYNPTADQVRSDREAARERMRRRRRESDGKYAETGPAEDRRGTGGGPAKDRRGSTVSAGEQPIPYDESGGGRDHSATTSEDGEMFARTESEHDANFAESSDSVRPPRPDPTQPIKKKSPTTTDPDGFAEWWAAYPKKADKGHARKAYGKALGLATVDELIAGAKRYRDDPKREPKFTKNPGTWLNGECWADESATAPAVSERRRYQEI</sequence>
<dbReference type="KEGG" id="vg:63911884"/>
<dbReference type="RefSeq" id="YP_010051142.1">
    <property type="nucleotide sequence ID" value="NC_054438.1"/>
</dbReference>
<evidence type="ECO:0008006" key="4">
    <source>
        <dbReference type="Google" id="ProtNLM"/>
    </source>
</evidence>
<dbReference type="EMBL" id="MT553344">
    <property type="protein sequence ID" value="QKO02973.1"/>
    <property type="molecule type" value="Genomic_DNA"/>
</dbReference>
<evidence type="ECO:0000256" key="1">
    <source>
        <dbReference type="SAM" id="MobiDB-lite"/>
    </source>
</evidence>
<accession>A0A6N0A6Z7</accession>
<name>A0A6N0A6Z7_9CAUD</name>
<dbReference type="GeneID" id="63911884"/>
<protein>
    <recommendedName>
        <fullName evidence="4">Helix-turn-helix DNA binding domain protein</fullName>
    </recommendedName>
</protein>
<evidence type="ECO:0000313" key="3">
    <source>
        <dbReference type="Proteomes" id="UP000509569"/>
    </source>
</evidence>
<keyword evidence="3" id="KW-1185">Reference proteome</keyword>
<dbReference type="Proteomes" id="UP000509569">
    <property type="component" value="Segment"/>
</dbReference>
<evidence type="ECO:0000313" key="2">
    <source>
        <dbReference type="EMBL" id="QKO02973.1"/>
    </source>
</evidence>
<reference evidence="2 3" key="1">
    <citation type="submission" date="2020-06" db="EMBL/GenBank/DDBJ databases">
        <authorList>
            <person name="Moran J."/>
            <person name="Kenna M."/>
            <person name="Ware V."/>
            <person name="Garlena R.A."/>
            <person name="Russell D.A."/>
            <person name="Pope W.H."/>
            <person name="Jacobs-Sera D."/>
            <person name="Hatfull G.F."/>
        </authorList>
    </citation>
    <scope>NUCLEOTIDE SEQUENCE [LARGE SCALE GENOMIC DNA]</scope>
</reference>
<feature type="compositionally biased region" description="Basic and acidic residues" evidence="1">
    <location>
        <begin position="159"/>
        <end position="170"/>
    </location>
</feature>
<organism evidence="2 3">
    <name type="scientific">Gordonia phage TZGordon</name>
    <dbReference type="NCBI Taxonomy" id="2744004"/>
    <lineage>
        <taxon>Viruses</taxon>
        <taxon>Duplodnaviria</taxon>
        <taxon>Heunggongvirae</taxon>
        <taxon>Uroviricota</taxon>
        <taxon>Caudoviricetes</taxon>
        <taxon>Ruthgordonvirinae</taxon>
        <taxon>Vendettavirus</taxon>
        <taxon>Vendettavirus tzgordon</taxon>
    </lineage>
</organism>
<feature type="region of interest" description="Disordered" evidence="1">
    <location>
        <begin position="80"/>
        <end position="202"/>
    </location>
</feature>
<feature type="compositionally biased region" description="Basic and acidic residues" evidence="1">
    <location>
        <begin position="100"/>
        <end position="128"/>
    </location>
</feature>
<feature type="compositionally biased region" description="Basic and acidic residues" evidence="1">
    <location>
        <begin position="84"/>
        <end position="93"/>
    </location>
</feature>
<proteinExistence type="predicted"/>
<gene>
    <name evidence="2" type="primary">54</name>
    <name evidence="2" type="ORF">SEA_TZGORDON_54</name>
</gene>